<protein>
    <recommendedName>
        <fullName evidence="2">HNH nuclease domain-containing protein</fullName>
    </recommendedName>
</protein>
<dbReference type="Proteomes" id="UP000023758">
    <property type="component" value="Unassembled WGS sequence"/>
</dbReference>
<evidence type="ECO:0000256" key="1">
    <source>
        <dbReference type="SAM" id="MobiDB-lite"/>
    </source>
</evidence>
<reference evidence="3" key="1">
    <citation type="submission" date="2014-02" db="EMBL/GenBank/DDBJ databases">
        <title>The Genome Sequence of Trichophyton rubrum (morphotype fischeri) CBS 288.86.</title>
        <authorList>
            <consortium name="The Broad Institute Genomics Platform"/>
            <person name="Cuomo C.A."/>
            <person name="White T.C."/>
            <person name="Graser Y."/>
            <person name="Martinez-Rossi N."/>
            <person name="Heitman J."/>
            <person name="Young S.K."/>
            <person name="Zeng Q."/>
            <person name="Gargeya S."/>
            <person name="Abouelleil A."/>
            <person name="Alvarado L."/>
            <person name="Chapman S.B."/>
            <person name="Gainer-Dewar J."/>
            <person name="Goldberg J."/>
            <person name="Griggs A."/>
            <person name="Gujja S."/>
            <person name="Hansen M."/>
            <person name="Howarth C."/>
            <person name="Imamovic A."/>
            <person name="Larimer J."/>
            <person name="Martinez D."/>
            <person name="Murphy C."/>
            <person name="Pearson M.D."/>
            <person name="Persinoti G."/>
            <person name="Poon T."/>
            <person name="Priest M."/>
            <person name="Roberts A.D."/>
            <person name="Saif S."/>
            <person name="Shea T.D."/>
            <person name="Sykes S.N."/>
            <person name="Wortman J."/>
            <person name="Nusbaum C."/>
            <person name="Birren B."/>
        </authorList>
    </citation>
    <scope>NUCLEOTIDE SEQUENCE [LARGE SCALE GENOMIC DNA]</scope>
    <source>
        <strain evidence="3">CBS 288.86</strain>
    </source>
</reference>
<organism evidence="3">
    <name type="scientific">Trichophyton rubrum CBS 288.86</name>
    <dbReference type="NCBI Taxonomy" id="1215330"/>
    <lineage>
        <taxon>Eukaryota</taxon>
        <taxon>Fungi</taxon>
        <taxon>Dikarya</taxon>
        <taxon>Ascomycota</taxon>
        <taxon>Pezizomycotina</taxon>
        <taxon>Eurotiomycetes</taxon>
        <taxon>Eurotiomycetidae</taxon>
        <taxon>Onygenales</taxon>
        <taxon>Arthrodermataceae</taxon>
        <taxon>Trichophyton</taxon>
    </lineage>
</organism>
<dbReference type="Pfam" id="PF13391">
    <property type="entry name" value="HNH_2"/>
    <property type="match status" value="1"/>
</dbReference>
<feature type="domain" description="HNH nuclease" evidence="2">
    <location>
        <begin position="191"/>
        <end position="254"/>
    </location>
</feature>
<name>A0A022VTW7_TRIRU</name>
<accession>A0A022VTW7</accession>
<dbReference type="InterPro" id="IPR003615">
    <property type="entry name" value="HNH_nuc"/>
</dbReference>
<proteinExistence type="predicted"/>
<feature type="region of interest" description="Disordered" evidence="1">
    <location>
        <begin position="397"/>
        <end position="419"/>
    </location>
</feature>
<dbReference type="HOGENOM" id="CLU_051063_0_0_1"/>
<evidence type="ECO:0000313" key="3">
    <source>
        <dbReference type="EMBL" id="EZF49682.1"/>
    </source>
</evidence>
<dbReference type="EMBL" id="KK207899">
    <property type="protein sequence ID" value="EZF49682.1"/>
    <property type="molecule type" value="Genomic_DNA"/>
</dbReference>
<dbReference type="OrthoDB" id="5386595at2759"/>
<feature type="compositionally biased region" description="Acidic residues" evidence="1">
    <location>
        <begin position="405"/>
        <end position="419"/>
    </location>
</feature>
<evidence type="ECO:0000259" key="2">
    <source>
        <dbReference type="Pfam" id="PF13391"/>
    </source>
</evidence>
<sequence>MDERLVIFDGKPFTSYFPTRRLKLTSQSILNPSEGINLQHQSIQTACQARKSAKQHLSKAIYDTPEYWNISQVILGLEDTIKDLLWQRRSETLSSQAHILEQAKREYLRQKEGREERRQSAIRREERYKQRAKVLSLSNTNNRATLRAAYADLFLSVQGKICRDKQNDFIESIKAAYGSKQIGNQRTYCNVLTGGWHMRQYFVAAHIFPLSYGQQAMDNIFGKEAHGEINTARNGLFLPSEFEQAFDAYKVVIVPHGSTTSQLREWQVILLDHPGLKEVLVCGITFGQLHKKRLIFPTESRPRTRYLYFRFILAILSYYCPRKPVDSVNTKLLDAMIPQLTRAWDSEGSYIVEGVIYGFLEKFAHNIPINLQQNMLSHGFRGFSVTEADDIRNAAQGMDLRSDTGETDSDDSNSDDDFFDINGWATDSYFMHDDSDEE</sequence>
<gene>
    <name evidence="3" type="ORF">H103_06816</name>
</gene>
<dbReference type="AlphaFoldDB" id="A0A022VTW7"/>